<gene>
    <name evidence="1" type="ORF">HNQ39_004392</name>
</gene>
<sequence length="267" mass="28627">MKLARAEHVFIVSFDGGKPGVMQQSNMPTLQGLLKEGAGTWAARTVFPSITLVSHTSMLTGVQPAKHKIDWNDWKPEKGVVGVPTVFAVATKAKKTTALFAGKEKFAHLYQPKTLNAFAVPEYSAKTVAQTAATYLQENRPNLCFVHFADSDGAGHSKGWGSPEQIEAFGNEDKALKVLLEAIRKAGIQSRSAIILTADHGGHEKTHGTASDEDMLIPWIAWGAGIRRGATLTLPISTCDTAATALELLGIPIPADWDGKPVYEALA</sequence>
<dbReference type="InterPro" id="IPR017850">
    <property type="entry name" value="Alkaline_phosphatase_core_sf"/>
</dbReference>
<dbReference type="PANTHER" id="PTHR10151">
    <property type="entry name" value="ECTONUCLEOTIDE PYROPHOSPHATASE/PHOSPHODIESTERASE"/>
    <property type="match status" value="1"/>
</dbReference>
<dbReference type="EMBL" id="JACHGW010000004">
    <property type="protein sequence ID" value="MBB6052571.1"/>
    <property type="molecule type" value="Genomic_DNA"/>
</dbReference>
<dbReference type="PANTHER" id="PTHR10151:SF120">
    <property type="entry name" value="BIS(5'-ADENOSYL)-TRIPHOSPHATASE"/>
    <property type="match status" value="1"/>
</dbReference>
<dbReference type="SUPFAM" id="SSF53649">
    <property type="entry name" value="Alkaline phosphatase-like"/>
    <property type="match status" value="1"/>
</dbReference>
<reference evidence="1 2" key="1">
    <citation type="submission" date="2020-08" db="EMBL/GenBank/DDBJ databases">
        <title>Genomic Encyclopedia of Type Strains, Phase IV (KMG-IV): sequencing the most valuable type-strain genomes for metagenomic binning, comparative biology and taxonomic classification.</title>
        <authorList>
            <person name="Goeker M."/>
        </authorList>
    </citation>
    <scope>NUCLEOTIDE SEQUENCE [LARGE SCALE GENOMIC DNA]</scope>
    <source>
        <strain evidence="1 2">DSM 23562</strain>
    </source>
</reference>
<protein>
    <submittedName>
        <fullName evidence="1">Putative AlkP superfamily pyrophosphatase or phosphodiesterase</fullName>
    </submittedName>
</protein>
<dbReference type="AlphaFoldDB" id="A0A7W9STI9"/>
<dbReference type="Gene3D" id="3.40.720.10">
    <property type="entry name" value="Alkaline Phosphatase, subunit A"/>
    <property type="match status" value="1"/>
</dbReference>
<organism evidence="1 2">
    <name type="scientific">Armatimonas rosea</name>
    <dbReference type="NCBI Taxonomy" id="685828"/>
    <lineage>
        <taxon>Bacteria</taxon>
        <taxon>Bacillati</taxon>
        <taxon>Armatimonadota</taxon>
        <taxon>Armatimonadia</taxon>
        <taxon>Armatimonadales</taxon>
        <taxon>Armatimonadaceae</taxon>
        <taxon>Armatimonas</taxon>
    </lineage>
</organism>
<comment type="caution">
    <text evidence="1">The sequence shown here is derived from an EMBL/GenBank/DDBJ whole genome shotgun (WGS) entry which is preliminary data.</text>
</comment>
<name>A0A7W9STI9_ARMRO</name>
<proteinExistence type="predicted"/>
<evidence type="ECO:0000313" key="1">
    <source>
        <dbReference type="EMBL" id="MBB6052571.1"/>
    </source>
</evidence>
<accession>A0A7W9STI9</accession>
<dbReference type="RefSeq" id="WP_184201845.1">
    <property type="nucleotide sequence ID" value="NZ_JACHGW010000004.1"/>
</dbReference>
<keyword evidence="2" id="KW-1185">Reference proteome</keyword>
<dbReference type="Proteomes" id="UP000520814">
    <property type="component" value="Unassembled WGS sequence"/>
</dbReference>
<evidence type="ECO:0000313" key="2">
    <source>
        <dbReference type="Proteomes" id="UP000520814"/>
    </source>
</evidence>
<dbReference type="InterPro" id="IPR002591">
    <property type="entry name" value="Phosphodiest/P_Trfase"/>
</dbReference>
<dbReference type="GO" id="GO:0016787">
    <property type="term" value="F:hydrolase activity"/>
    <property type="evidence" value="ECO:0007669"/>
    <property type="project" value="UniProtKB-ARBA"/>
</dbReference>
<dbReference type="Pfam" id="PF01663">
    <property type="entry name" value="Phosphodiest"/>
    <property type="match status" value="1"/>
</dbReference>
<dbReference type="CDD" id="cd16018">
    <property type="entry name" value="Enpp"/>
    <property type="match status" value="1"/>
</dbReference>